<dbReference type="CDD" id="cd00085">
    <property type="entry name" value="HNHc"/>
    <property type="match status" value="1"/>
</dbReference>
<dbReference type="InterPro" id="IPR003870">
    <property type="entry name" value="DUF222"/>
</dbReference>
<feature type="region of interest" description="Disordered" evidence="1">
    <location>
        <begin position="250"/>
        <end position="274"/>
    </location>
</feature>
<evidence type="ECO:0000313" key="3">
    <source>
        <dbReference type="EMBL" id="TQM90910.1"/>
    </source>
</evidence>
<feature type="compositionally biased region" description="Gly residues" evidence="1">
    <location>
        <begin position="259"/>
        <end position="268"/>
    </location>
</feature>
<evidence type="ECO:0000313" key="4">
    <source>
        <dbReference type="Proteomes" id="UP000319804"/>
    </source>
</evidence>
<dbReference type="AlphaFoldDB" id="A0A543K767"/>
<dbReference type="Gene3D" id="1.10.30.50">
    <property type="match status" value="1"/>
</dbReference>
<comment type="caution">
    <text evidence="3">The sequence shown here is derived from an EMBL/GenBank/DDBJ whole genome shotgun (WGS) entry which is preliminary data.</text>
</comment>
<dbReference type="EMBL" id="VFPS01000006">
    <property type="protein sequence ID" value="TQM90910.1"/>
    <property type="molecule type" value="Genomic_DNA"/>
</dbReference>
<sequence>MSDPLHTLEDMDEYSGAMGSDADVAALASIVGEVEGAVVLLTAAQVAEVRALARAGQLAARQAAGSPAAVRAQDMALRSVAAELGGVLRVTDRTVQSRIDEARDLVEHYAATLAAWESGRITRGHVRVITDAGSVLVDASPERRAEFEAIAIVRCERDTPNRVRSEVEILAERFAERSFTDRHRDAAAERRVRVVPGSAGMSDLIATLPTVIADGILDRLTQQAQTIVDAREPGNAGSAFGADGTGDAAGVSGASSAGGASGAFGESGMGDAEPDRRRIDQVRADVFSDLLLAGAPALDPTATGDGQGSLGAIRAQVQVIVPALTLLGVDDGPADLVGRSPIDADTARCLAGNTHSWARVLTDPVEGTVLAVDRYRTPWPQRRFLRARDQHCRFPGCRRAAIRCEIDHTIDAAKGGPTALWNLAHLCQRHHSMKQFTRWKVRQLPGGVLEWTSPTGRIYREDAPAPPVAFAPVIVPDSGPPPF</sequence>
<dbReference type="InterPro" id="IPR003615">
    <property type="entry name" value="HNH_nuc"/>
</dbReference>
<protein>
    <submittedName>
        <fullName evidence="3">Uncharacterized protein DUF222</fullName>
    </submittedName>
</protein>
<organism evidence="3 4">
    <name type="scientific">Microbacterium lacticum</name>
    <dbReference type="NCBI Taxonomy" id="33885"/>
    <lineage>
        <taxon>Bacteria</taxon>
        <taxon>Bacillati</taxon>
        <taxon>Actinomycetota</taxon>
        <taxon>Actinomycetes</taxon>
        <taxon>Micrococcales</taxon>
        <taxon>Microbacteriaceae</taxon>
        <taxon>Microbacterium</taxon>
    </lineage>
</organism>
<dbReference type="Proteomes" id="UP000319804">
    <property type="component" value="Unassembled WGS sequence"/>
</dbReference>
<reference evidence="3 4" key="1">
    <citation type="submission" date="2019-06" db="EMBL/GenBank/DDBJ databases">
        <title>Sequencing the genomes of 1000 actinobacteria strains.</title>
        <authorList>
            <person name="Klenk H.-P."/>
        </authorList>
    </citation>
    <scope>NUCLEOTIDE SEQUENCE [LARGE SCALE GENOMIC DNA]</scope>
    <source>
        <strain evidence="3 4">DSM 20427</strain>
    </source>
</reference>
<dbReference type="Pfam" id="PF02720">
    <property type="entry name" value="DUF222"/>
    <property type="match status" value="1"/>
</dbReference>
<gene>
    <name evidence="3" type="ORF">FHX68_2760</name>
</gene>
<dbReference type="SMART" id="SM00507">
    <property type="entry name" value="HNHc"/>
    <property type="match status" value="1"/>
</dbReference>
<keyword evidence="4" id="KW-1185">Reference proteome</keyword>
<name>A0A543K767_9MICO</name>
<accession>A0A543K767</accession>
<proteinExistence type="predicted"/>
<evidence type="ECO:0000256" key="1">
    <source>
        <dbReference type="SAM" id="MobiDB-lite"/>
    </source>
</evidence>
<evidence type="ECO:0000259" key="2">
    <source>
        <dbReference type="SMART" id="SM00507"/>
    </source>
</evidence>
<feature type="domain" description="HNH nuclease" evidence="2">
    <location>
        <begin position="380"/>
        <end position="432"/>
    </location>
</feature>